<sequence length="128" mass="13716">MDYCVFVFLVTLALASVSASIAKEDGGENKEYFSPTMAPNSKFLNPHLDDATNLQLAISAFADALDEVDNGEESIDSSSNSSGAESNDEVDHDQVHADRAAGRKAKNLNYLNAISYLNSILAKKVKSA</sequence>
<accession>A0ABR1BAW5</accession>
<evidence type="ECO:0000313" key="4">
    <source>
        <dbReference type="Proteomes" id="UP001359485"/>
    </source>
</evidence>
<comment type="caution">
    <text evidence="3">The sequence shown here is derived from an EMBL/GenBank/DDBJ whole genome shotgun (WGS) entry which is preliminary data.</text>
</comment>
<name>A0ABR1BAW5_POLSC</name>
<protein>
    <submittedName>
        <fullName evidence="3">Uncharacterized protein</fullName>
    </submittedName>
</protein>
<feature type="region of interest" description="Disordered" evidence="1">
    <location>
        <begin position="70"/>
        <end position="101"/>
    </location>
</feature>
<keyword evidence="4" id="KW-1185">Reference proteome</keyword>
<dbReference type="Proteomes" id="UP001359485">
    <property type="component" value="Unassembled WGS sequence"/>
</dbReference>
<dbReference type="EMBL" id="JAWJWF010000001">
    <property type="protein sequence ID" value="KAK6640586.1"/>
    <property type="molecule type" value="Genomic_DNA"/>
</dbReference>
<gene>
    <name evidence="3" type="ORF">RUM44_012282</name>
</gene>
<feature type="compositionally biased region" description="Basic and acidic residues" evidence="1">
    <location>
        <begin position="92"/>
        <end position="101"/>
    </location>
</feature>
<feature type="compositionally biased region" description="Low complexity" evidence="1">
    <location>
        <begin position="76"/>
        <end position="85"/>
    </location>
</feature>
<feature type="chain" id="PRO_5045247629" evidence="2">
    <location>
        <begin position="23"/>
        <end position="128"/>
    </location>
</feature>
<evidence type="ECO:0000313" key="3">
    <source>
        <dbReference type="EMBL" id="KAK6640586.1"/>
    </source>
</evidence>
<reference evidence="3 4" key="1">
    <citation type="submission" date="2023-09" db="EMBL/GenBank/DDBJ databases">
        <title>Genomes of two closely related lineages of the louse Polyplax serrata with different host specificities.</title>
        <authorList>
            <person name="Martinu J."/>
            <person name="Tarabai H."/>
            <person name="Stefka J."/>
            <person name="Hypsa V."/>
        </authorList>
    </citation>
    <scope>NUCLEOTIDE SEQUENCE [LARGE SCALE GENOMIC DNA]</scope>
    <source>
        <strain evidence="3">98ZLc_SE</strain>
    </source>
</reference>
<organism evidence="3 4">
    <name type="scientific">Polyplax serrata</name>
    <name type="common">Common mouse louse</name>
    <dbReference type="NCBI Taxonomy" id="468196"/>
    <lineage>
        <taxon>Eukaryota</taxon>
        <taxon>Metazoa</taxon>
        <taxon>Ecdysozoa</taxon>
        <taxon>Arthropoda</taxon>
        <taxon>Hexapoda</taxon>
        <taxon>Insecta</taxon>
        <taxon>Pterygota</taxon>
        <taxon>Neoptera</taxon>
        <taxon>Paraneoptera</taxon>
        <taxon>Psocodea</taxon>
        <taxon>Troctomorpha</taxon>
        <taxon>Phthiraptera</taxon>
        <taxon>Anoplura</taxon>
        <taxon>Polyplacidae</taxon>
        <taxon>Polyplax</taxon>
    </lineage>
</organism>
<proteinExistence type="predicted"/>
<feature type="signal peptide" evidence="2">
    <location>
        <begin position="1"/>
        <end position="22"/>
    </location>
</feature>
<evidence type="ECO:0000256" key="1">
    <source>
        <dbReference type="SAM" id="MobiDB-lite"/>
    </source>
</evidence>
<keyword evidence="2" id="KW-0732">Signal</keyword>
<evidence type="ECO:0000256" key="2">
    <source>
        <dbReference type="SAM" id="SignalP"/>
    </source>
</evidence>